<evidence type="ECO:0000256" key="2">
    <source>
        <dbReference type="SAM" id="Phobius"/>
    </source>
</evidence>
<feature type="compositionally biased region" description="Low complexity" evidence="1">
    <location>
        <begin position="400"/>
        <end position="410"/>
    </location>
</feature>
<proteinExistence type="predicted"/>
<feature type="transmembrane region" description="Helical" evidence="2">
    <location>
        <begin position="7"/>
        <end position="27"/>
    </location>
</feature>
<reference evidence="3" key="1">
    <citation type="journal article" date="2021" name="PeerJ">
        <title>Extensive microbial diversity within the chicken gut microbiome revealed by metagenomics and culture.</title>
        <authorList>
            <person name="Gilroy R."/>
            <person name="Ravi A."/>
            <person name="Getino M."/>
            <person name="Pursley I."/>
            <person name="Horton D.L."/>
            <person name="Alikhan N.F."/>
            <person name="Baker D."/>
            <person name="Gharbi K."/>
            <person name="Hall N."/>
            <person name="Watson M."/>
            <person name="Adriaenssens E.M."/>
            <person name="Foster-Nyarko E."/>
            <person name="Jarju S."/>
            <person name="Secka A."/>
            <person name="Antonio M."/>
            <person name="Oren A."/>
            <person name="Chaudhuri R.R."/>
            <person name="La Ragione R."/>
            <person name="Hildebrand F."/>
            <person name="Pallen M.J."/>
        </authorList>
    </citation>
    <scope>NUCLEOTIDE SEQUENCE</scope>
    <source>
        <strain evidence="3">Gambia15-2214</strain>
    </source>
</reference>
<name>A0A9E2NY57_9SPIR</name>
<dbReference type="Proteomes" id="UP000823914">
    <property type="component" value="Unassembled WGS sequence"/>
</dbReference>
<dbReference type="EMBL" id="JAHLFV010000043">
    <property type="protein sequence ID" value="MBU3849287.1"/>
    <property type="molecule type" value="Genomic_DNA"/>
</dbReference>
<keyword evidence="2" id="KW-1133">Transmembrane helix</keyword>
<dbReference type="Gene3D" id="2.130.10.10">
    <property type="entry name" value="YVTN repeat-like/Quinoprotein amine dehydrogenase"/>
    <property type="match status" value="1"/>
</dbReference>
<accession>A0A9E2NY57</accession>
<sequence>MSKKIKIIIFVVIGFLVVGGGILFFVARSLGAIQGLDVSIISGKKGDTSIPDSLSKKEIVKAGTAIAGLEPKLVSVDFSEIETISQNREDIYFTEPYGVIRGETVTVKDYNGKVMWEYNNQYPVVSLPGIFEDTVIFIDAKPQVTVLDLGSGTVLFKKDIGVFPGEVAFVDACTYYFQSQTGNWYALDFNAQNTVSDTLEIEYGNDQNYVDLGELLQPHKEVFESIEKKINSLFSGEHNHPIPSTLVYAPTASPLNFTADIISPLFVFSPQEQGIYTIGLCDEKGIWIRDKAFVVLFNSKGDTLSVSLDYVADRPQVTIHLADNELYYLCAGFTQEDGIEGTLSFSENRSEEGFNTVEEEPVGNLESSLETEKKNLEERSVQENKDNMSETEATGEDSASDAAIAGDSVAVDDTDVHGRLTFDQDITVDGTQNEGVHTKDSDKNHWFQIVKDE</sequence>
<reference evidence="3" key="2">
    <citation type="submission" date="2021-04" db="EMBL/GenBank/DDBJ databases">
        <authorList>
            <person name="Gilroy R."/>
        </authorList>
    </citation>
    <scope>NUCLEOTIDE SEQUENCE</scope>
    <source>
        <strain evidence="3">Gambia15-2214</strain>
    </source>
</reference>
<dbReference type="SUPFAM" id="SSF50998">
    <property type="entry name" value="Quinoprotein alcohol dehydrogenase-like"/>
    <property type="match status" value="1"/>
</dbReference>
<feature type="region of interest" description="Disordered" evidence="1">
    <location>
        <begin position="350"/>
        <end position="410"/>
    </location>
</feature>
<dbReference type="InterPro" id="IPR015943">
    <property type="entry name" value="WD40/YVTN_repeat-like_dom_sf"/>
</dbReference>
<organism evidence="3 4">
    <name type="scientific">Candidatus Treponema excrementipullorum</name>
    <dbReference type="NCBI Taxonomy" id="2838768"/>
    <lineage>
        <taxon>Bacteria</taxon>
        <taxon>Pseudomonadati</taxon>
        <taxon>Spirochaetota</taxon>
        <taxon>Spirochaetia</taxon>
        <taxon>Spirochaetales</taxon>
        <taxon>Treponemataceae</taxon>
        <taxon>Treponema</taxon>
    </lineage>
</organism>
<evidence type="ECO:0000313" key="4">
    <source>
        <dbReference type="Proteomes" id="UP000823914"/>
    </source>
</evidence>
<gene>
    <name evidence="3" type="ORF">IAA16_01835</name>
</gene>
<evidence type="ECO:0000256" key="1">
    <source>
        <dbReference type="SAM" id="MobiDB-lite"/>
    </source>
</evidence>
<keyword evidence="2" id="KW-0472">Membrane</keyword>
<dbReference type="AlphaFoldDB" id="A0A9E2NY57"/>
<feature type="compositionally biased region" description="Basic and acidic residues" evidence="1">
    <location>
        <begin position="436"/>
        <end position="453"/>
    </location>
</feature>
<feature type="region of interest" description="Disordered" evidence="1">
    <location>
        <begin position="424"/>
        <end position="453"/>
    </location>
</feature>
<comment type="caution">
    <text evidence="3">The sequence shown here is derived from an EMBL/GenBank/DDBJ whole genome shotgun (WGS) entry which is preliminary data.</text>
</comment>
<feature type="compositionally biased region" description="Basic and acidic residues" evidence="1">
    <location>
        <begin position="370"/>
        <end position="388"/>
    </location>
</feature>
<evidence type="ECO:0000313" key="3">
    <source>
        <dbReference type="EMBL" id="MBU3849287.1"/>
    </source>
</evidence>
<protein>
    <submittedName>
        <fullName evidence="3">Uncharacterized protein</fullName>
    </submittedName>
</protein>
<keyword evidence="2" id="KW-0812">Transmembrane</keyword>
<dbReference type="InterPro" id="IPR011047">
    <property type="entry name" value="Quinoprotein_ADH-like_sf"/>
</dbReference>